<dbReference type="AlphaFoldDB" id="R7V1E2"/>
<keyword evidence="2" id="KW-0472">Membrane</keyword>
<reference evidence="6" key="1">
    <citation type="submission" date="2012-12" db="EMBL/GenBank/DDBJ databases">
        <authorList>
            <person name="Hellsten U."/>
            <person name="Grimwood J."/>
            <person name="Chapman J.A."/>
            <person name="Shapiro H."/>
            <person name="Aerts A."/>
            <person name="Otillar R.P."/>
            <person name="Terry A.Y."/>
            <person name="Boore J.L."/>
            <person name="Simakov O."/>
            <person name="Marletaz F."/>
            <person name="Cho S.-J."/>
            <person name="Edsinger-Gonzales E."/>
            <person name="Havlak P."/>
            <person name="Kuo D.-H."/>
            <person name="Larsson T."/>
            <person name="Lv J."/>
            <person name="Arendt D."/>
            <person name="Savage R."/>
            <person name="Osoegawa K."/>
            <person name="de Jong P."/>
            <person name="Lindberg D.R."/>
            <person name="Seaver E.C."/>
            <person name="Weisblat D.A."/>
            <person name="Putnam N.H."/>
            <person name="Grigoriev I.V."/>
            <person name="Rokhsar D.S."/>
        </authorList>
    </citation>
    <scope>NUCLEOTIDE SEQUENCE</scope>
    <source>
        <strain evidence="6">I ESC-2004</strain>
    </source>
</reference>
<keyword evidence="2" id="KW-0812">Transmembrane</keyword>
<evidence type="ECO:0000313" key="6">
    <source>
        <dbReference type="Proteomes" id="UP000014760"/>
    </source>
</evidence>
<keyword evidence="6" id="KW-1185">Reference proteome</keyword>
<evidence type="ECO:0000313" key="4">
    <source>
        <dbReference type="EMBL" id="ELU10022.1"/>
    </source>
</evidence>
<dbReference type="EMBL" id="AMQN01000948">
    <property type="status" value="NOT_ANNOTATED_CDS"/>
    <property type="molecule type" value="Genomic_DNA"/>
</dbReference>
<reference evidence="5" key="3">
    <citation type="submission" date="2015-06" db="UniProtKB">
        <authorList>
            <consortium name="EnsemblMetazoa"/>
        </authorList>
    </citation>
    <scope>IDENTIFICATION</scope>
</reference>
<dbReference type="Proteomes" id="UP000014760">
    <property type="component" value="Unassembled WGS sequence"/>
</dbReference>
<dbReference type="EnsemblMetazoa" id="CapteT193315">
    <property type="protein sequence ID" value="CapteP193315"/>
    <property type="gene ID" value="CapteG193315"/>
</dbReference>
<dbReference type="EMBL" id="KB297742">
    <property type="protein sequence ID" value="ELU10022.1"/>
    <property type="molecule type" value="Genomic_DNA"/>
</dbReference>
<feature type="chain" id="PRO_5008788645" description="Selenoprotein P N-terminal domain-containing protein" evidence="3">
    <location>
        <begin position="25"/>
        <end position="305"/>
    </location>
</feature>
<feature type="signal peptide" evidence="3">
    <location>
        <begin position="1"/>
        <end position="24"/>
    </location>
</feature>
<dbReference type="HOGENOM" id="CLU_912885_0_0_1"/>
<gene>
    <name evidence="4" type="ORF">CAPTEDRAFT_193315</name>
</gene>
<evidence type="ECO:0008006" key="7">
    <source>
        <dbReference type="Google" id="ProtNLM"/>
    </source>
</evidence>
<evidence type="ECO:0000313" key="5">
    <source>
        <dbReference type="EnsemblMetazoa" id="CapteP193315"/>
    </source>
</evidence>
<feature type="transmembrane region" description="Helical" evidence="2">
    <location>
        <begin position="74"/>
        <end position="93"/>
    </location>
</feature>
<organism evidence="4">
    <name type="scientific">Capitella teleta</name>
    <name type="common">Polychaete worm</name>
    <dbReference type="NCBI Taxonomy" id="283909"/>
    <lineage>
        <taxon>Eukaryota</taxon>
        <taxon>Metazoa</taxon>
        <taxon>Spiralia</taxon>
        <taxon>Lophotrochozoa</taxon>
        <taxon>Annelida</taxon>
        <taxon>Polychaeta</taxon>
        <taxon>Sedentaria</taxon>
        <taxon>Scolecida</taxon>
        <taxon>Capitellidae</taxon>
        <taxon>Capitella</taxon>
    </lineage>
</organism>
<feature type="region of interest" description="Disordered" evidence="1">
    <location>
        <begin position="242"/>
        <end position="305"/>
    </location>
</feature>
<sequence length="305" mass="34071">MRMSVGQSVLGLILVLIRVKFCENYEPYFDNDTVLGDFPCPMEKDPGDFTECCGESKYEYCCRLIDTLDFRLKVGIGGALALGVIIGIVVFVAQKIKGGAKTLARRSDNQRKMLDKGIPKYHTLSTSNFKASQTDDGYQIVVTFKRTKFYERLWKALCSHYAHLAWRYREGGAVKEGKVTLGESNWITLVLCDDVRGSPMMVVSREKSAVDWMEGPFIDICNALSDESGGCFSCCGKKKTHPAPAVDEHKHSLGKDIKHLEKDGGAETEKPRGKKRGSNGRTETISLEKKDALSLHSDNRHLPMY</sequence>
<protein>
    <recommendedName>
        <fullName evidence="7">Selenoprotein P N-terminal domain-containing protein</fullName>
    </recommendedName>
</protein>
<proteinExistence type="predicted"/>
<evidence type="ECO:0000256" key="1">
    <source>
        <dbReference type="SAM" id="MobiDB-lite"/>
    </source>
</evidence>
<evidence type="ECO:0000256" key="2">
    <source>
        <dbReference type="SAM" id="Phobius"/>
    </source>
</evidence>
<name>R7V1E2_CAPTE</name>
<accession>R7V1E2</accession>
<feature type="compositionally biased region" description="Basic and acidic residues" evidence="1">
    <location>
        <begin position="246"/>
        <end position="271"/>
    </location>
</feature>
<evidence type="ECO:0000256" key="3">
    <source>
        <dbReference type="SAM" id="SignalP"/>
    </source>
</evidence>
<feature type="compositionally biased region" description="Basic and acidic residues" evidence="1">
    <location>
        <begin position="286"/>
        <end position="305"/>
    </location>
</feature>
<reference evidence="4 6" key="2">
    <citation type="journal article" date="2013" name="Nature">
        <title>Insights into bilaterian evolution from three spiralian genomes.</title>
        <authorList>
            <person name="Simakov O."/>
            <person name="Marletaz F."/>
            <person name="Cho S.J."/>
            <person name="Edsinger-Gonzales E."/>
            <person name="Havlak P."/>
            <person name="Hellsten U."/>
            <person name="Kuo D.H."/>
            <person name="Larsson T."/>
            <person name="Lv J."/>
            <person name="Arendt D."/>
            <person name="Savage R."/>
            <person name="Osoegawa K."/>
            <person name="de Jong P."/>
            <person name="Grimwood J."/>
            <person name="Chapman J.A."/>
            <person name="Shapiro H."/>
            <person name="Aerts A."/>
            <person name="Otillar R.P."/>
            <person name="Terry A.Y."/>
            <person name="Boore J.L."/>
            <person name="Grigoriev I.V."/>
            <person name="Lindberg D.R."/>
            <person name="Seaver E.C."/>
            <person name="Weisblat D.A."/>
            <person name="Putnam N.H."/>
            <person name="Rokhsar D.S."/>
        </authorList>
    </citation>
    <scope>NUCLEOTIDE SEQUENCE</scope>
    <source>
        <strain evidence="4 6">I ESC-2004</strain>
    </source>
</reference>
<keyword evidence="2" id="KW-1133">Transmembrane helix</keyword>
<keyword evidence="3" id="KW-0732">Signal</keyword>